<accession>A0A1N7L1J4</accession>
<dbReference type="GO" id="GO:0016020">
    <property type="term" value="C:membrane"/>
    <property type="evidence" value="ECO:0007669"/>
    <property type="project" value="UniProtKB-SubCell"/>
</dbReference>
<dbReference type="InterPro" id="IPR004872">
    <property type="entry name" value="Lipoprotein_NlpA"/>
</dbReference>
<keyword evidence="4" id="KW-0472">Membrane</keyword>
<sequence>MRKAFMIAAAVAALFTASVAHAETKKIGVTPGPHAQIMEKVKEIAAKNGLDLQVIEFSDYVVPNQALADGDLDINSFQHQPYLDRQIADRKFDLVSVGQTVNFPMGGYSKKVKELKDLKDGSSVALPNDPSNGARALLILADQGLIKLRDGAGAKATVADVIDNPKNLKLVELDAAQLPRSLDDVDVAVINSNYAIEAGMNPSKDSLFREGLKAPYANVIAVRKADANAPWVKTFLDSYHTPEVKAFIETTFKGSVVPAWQ</sequence>
<evidence type="ECO:0000256" key="3">
    <source>
        <dbReference type="ARBA" id="ARBA00022729"/>
    </source>
</evidence>
<dbReference type="Pfam" id="PF03180">
    <property type="entry name" value="Lipoprotein_9"/>
    <property type="match status" value="1"/>
</dbReference>
<evidence type="ECO:0000313" key="9">
    <source>
        <dbReference type="Proteomes" id="UP000185678"/>
    </source>
</evidence>
<proteinExistence type="inferred from homology"/>
<evidence type="ECO:0000256" key="4">
    <source>
        <dbReference type="ARBA" id="ARBA00023136"/>
    </source>
</evidence>
<dbReference type="PANTHER" id="PTHR30429">
    <property type="entry name" value="D-METHIONINE-BINDING LIPOPROTEIN METQ"/>
    <property type="match status" value="1"/>
</dbReference>
<comment type="subcellular location">
    <subcellularLocation>
        <location evidence="1">Membrane</location>
        <topology evidence="1">Lipid-anchor</topology>
    </subcellularLocation>
</comment>
<dbReference type="STRING" id="80876.SAMN05421779_10349"/>
<keyword evidence="5" id="KW-0564">Palmitate</keyword>
<feature type="signal peptide" evidence="7">
    <location>
        <begin position="1"/>
        <end position="22"/>
    </location>
</feature>
<dbReference type="EMBL" id="FTOA01000003">
    <property type="protein sequence ID" value="SIS67697.1"/>
    <property type="molecule type" value="Genomic_DNA"/>
</dbReference>
<dbReference type="PANTHER" id="PTHR30429:SF1">
    <property type="entry name" value="D-METHIONINE-BINDING LIPOPROTEIN METQ-RELATED"/>
    <property type="match status" value="1"/>
</dbReference>
<protein>
    <submittedName>
        <fullName evidence="8">D-methionine transport system substrate-binding protein</fullName>
    </submittedName>
</protein>
<organism evidence="8 9">
    <name type="scientific">Insolitispirillum peregrinum</name>
    <dbReference type="NCBI Taxonomy" id="80876"/>
    <lineage>
        <taxon>Bacteria</taxon>
        <taxon>Pseudomonadati</taxon>
        <taxon>Pseudomonadota</taxon>
        <taxon>Alphaproteobacteria</taxon>
        <taxon>Rhodospirillales</taxon>
        <taxon>Novispirillaceae</taxon>
        <taxon>Insolitispirillum</taxon>
    </lineage>
</organism>
<keyword evidence="9" id="KW-1185">Reference proteome</keyword>
<dbReference type="NCBIfam" id="TIGR00363">
    <property type="entry name" value="MetQ/NlpA family lipoprotein"/>
    <property type="match status" value="1"/>
</dbReference>
<keyword evidence="3 7" id="KW-0732">Signal</keyword>
<dbReference type="SUPFAM" id="SSF53850">
    <property type="entry name" value="Periplasmic binding protein-like II"/>
    <property type="match status" value="1"/>
</dbReference>
<comment type="similarity">
    <text evidence="2">Belongs to the NlpA lipoprotein family.</text>
</comment>
<reference evidence="8 9" key="1">
    <citation type="submission" date="2017-01" db="EMBL/GenBank/DDBJ databases">
        <authorList>
            <person name="Mah S.A."/>
            <person name="Swanson W.J."/>
            <person name="Moy G.W."/>
            <person name="Vacquier V.D."/>
        </authorList>
    </citation>
    <scope>NUCLEOTIDE SEQUENCE [LARGE SCALE GENOMIC DNA]</scope>
    <source>
        <strain evidence="8 9">DSM 11589</strain>
    </source>
</reference>
<keyword evidence="6" id="KW-0449">Lipoprotein</keyword>
<dbReference type="Gene3D" id="3.40.190.10">
    <property type="entry name" value="Periplasmic binding protein-like II"/>
    <property type="match status" value="2"/>
</dbReference>
<evidence type="ECO:0000313" key="8">
    <source>
        <dbReference type="EMBL" id="SIS67697.1"/>
    </source>
</evidence>
<dbReference type="CDD" id="cd13598">
    <property type="entry name" value="PBP2_lipoprotein_IlpA_like"/>
    <property type="match status" value="1"/>
</dbReference>
<gene>
    <name evidence="8" type="ORF">SAMN05421779_10349</name>
</gene>
<dbReference type="PIRSF" id="PIRSF002854">
    <property type="entry name" value="MetQ"/>
    <property type="match status" value="1"/>
</dbReference>
<feature type="chain" id="PRO_5013088646" evidence="7">
    <location>
        <begin position="23"/>
        <end position="261"/>
    </location>
</feature>
<dbReference type="OrthoDB" id="9812878at2"/>
<dbReference type="AlphaFoldDB" id="A0A1N7L1J4"/>
<evidence type="ECO:0000256" key="2">
    <source>
        <dbReference type="ARBA" id="ARBA00008973"/>
    </source>
</evidence>
<evidence type="ECO:0000256" key="7">
    <source>
        <dbReference type="SAM" id="SignalP"/>
    </source>
</evidence>
<evidence type="ECO:0000256" key="1">
    <source>
        <dbReference type="ARBA" id="ARBA00004635"/>
    </source>
</evidence>
<name>A0A1N7L1J4_9PROT</name>
<evidence type="ECO:0000256" key="6">
    <source>
        <dbReference type="ARBA" id="ARBA00023288"/>
    </source>
</evidence>
<dbReference type="Proteomes" id="UP000185678">
    <property type="component" value="Unassembled WGS sequence"/>
</dbReference>
<evidence type="ECO:0000256" key="5">
    <source>
        <dbReference type="ARBA" id="ARBA00023139"/>
    </source>
</evidence>